<organism evidence="3 4">
    <name type="scientific">Luteimonas soli</name>
    <dbReference type="NCBI Taxonomy" id="1648966"/>
    <lineage>
        <taxon>Bacteria</taxon>
        <taxon>Pseudomonadati</taxon>
        <taxon>Pseudomonadota</taxon>
        <taxon>Gammaproteobacteria</taxon>
        <taxon>Lysobacterales</taxon>
        <taxon>Lysobacteraceae</taxon>
        <taxon>Luteimonas</taxon>
    </lineage>
</organism>
<reference evidence="4" key="1">
    <citation type="journal article" date="2019" name="Int. J. Syst. Evol. Microbiol.">
        <title>The Global Catalogue of Microorganisms (GCM) 10K type strain sequencing project: providing services to taxonomists for standard genome sequencing and annotation.</title>
        <authorList>
            <consortium name="The Broad Institute Genomics Platform"/>
            <consortium name="The Broad Institute Genome Sequencing Center for Infectious Disease"/>
            <person name="Wu L."/>
            <person name="Ma J."/>
        </authorList>
    </citation>
    <scope>NUCLEOTIDE SEQUENCE [LARGE SCALE GENOMIC DNA]</scope>
    <source>
        <strain evidence="4">KCTC 42441</strain>
    </source>
</reference>
<feature type="compositionally biased region" description="Low complexity" evidence="1">
    <location>
        <begin position="23"/>
        <end position="42"/>
    </location>
</feature>
<name>A0ABV7XIV2_9GAMM</name>
<dbReference type="RefSeq" id="WP_386742905.1">
    <property type="nucleotide sequence ID" value="NZ_JBHRYA010000003.1"/>
</dbReference>
<evidence type="ECO:0000256" key="1">
    <source>
        <dbReference type="SAM" id="MobiDB-lite"/>
    </source>
</evidence>
<evidence type="ECO:0000313" key="4">
    <source>
        <dbReference type="Proteomes" id="UP001595705"/>
    </source>
</evidence>
<keyword evidence="4" id="KW-1185">Reference proteome</keyword>
<comment type="caution">
    <text evidence="3">The sequence shown here is derived from an EMBL/GenBank/DDBJ whole genome shotgun (WGS) entry which is preliminary data.</text>
</comment>
<feature type="region of interest" description="Disordered" evidence="1">
    <location>
        <begin position="23"/>
        <end position="69"/>
    </location>
</feature>
<keyword evidence="2" id="KW-0732">Signal</keyword>
<protein>
    <submittedName>
        <fullName evidence="3">Uncharacterized protein</fullName>
    </submittedName>
</protein>
<dbReference type="PROSITE" id="PS51257">
    <property type="entry name" value="PROKAR_LIPOPROTEIN"/>
    <property type="match status" value="1"/>
</dbReference>
<feature type="signal peptide" evidence="2">
    <location>
        <begin position="1"/>
        <end position="18"/>
    </location>
</feature>
<sequence>MRIHAIALCLLLAAGCNAPDDEANAPPIADAPATTPESTAATGDEGTNIVPPRFQGDYAADTPACSTPAHESRLTIGARRIKFHESSGTITAVDSNDEGDIAITAELSGEGETRRATYYFNLSTDGQTLTDTDSGMKRRRC</sequence>
<evidence type="ECO:0000256" key="2">
    <source>
        <dbReference type="SAM" id="SignalP"/>
    </source>
</evidence>
<feature type="chain" id="PRO_5045259236" evidence="2">
    <location>
        <begin position="19"/>
        <end position="141"/>
    </location>
</feature>
<gene>
    <name evidence="3" type="ORF">ACFONC_06560</name>
</gene>
<proteinExistence type="predicted"/>
<dbReference type="EMBL" id="JBHRYA010000003">
    <property type="protein sequence ID" value="MFC3715806.1"/>
    <property type="molecule type" value="Genomic_DNA"/>
</dbReference>
<dbReference type="Proteomes" id="UP001595705">
    <property type="component" value="Unassembled WGS sequence"/>
</dbReference>
<evidence type="ECO:0000313" key="3">
    <source>
        <dbReference type="EMBL" id="MFC3715806.1"/>
    </source>
</evidence>
<accession>A0ABV7XIV2</accession>